<sequence>MGIGWIAVNQFNFARFPIYLHSRLGKGYKRQPARAEGGHSRGRAGQRGSPFCLLSKRIAQSCHYESMTVTEQLPRELKLWQLGSYALICKYTTVL</sequence>
<keyword evidence="2" id="KW-1185">Reference proteome</keyword>
<proteinExistence type="predicted"/>
<evidence type="ECO:0000313" key="1">
    <source>
        <dbReference type="EMBL" id="DBA24416.1"/>
    </source>
</evidence>
<dbReference type="Proteomes" id="UP001181693">
    <property type="component" value="Unassembled WGS sequence"/>
</dbReference>
<dbReference type="AlphaFoldDB" id="A0AAV3A594"/>
<dbReference type="EMBL" id="DYDO01000005">
    <property type="protein sequence ID" value="DBA24416.1"/>
    <property type="molecule type" value="Genomic_DNA"/>
</dbReference>
<name>A0AAV3A594_PYXAD</name>
<accession>A0AAV3A594</accession>
<protein>
    <submittedName>
        <fullName evidence="1">Uncharacterized protein</fullName>
    </submittedName>
</protein>
<organism evidence="1 2">
    <name type="scientific">Pyxicephalus adspersus</name>
    <name type="common">African bullfrog</name>
    <dbReference type="NCBI Taxonomy" id="30357"/>
    <lineage>
        <taxon>Eukaryota</taxon>
        <taxon>Metazoa</taxon>
        <taxon>Chordata</taxon>
        <taxon>Craniata</taxon>
        <taxon>Vertebrata</taxon>
        <taxon>Euteleostomi</taxon>
        <taxon>Amphibia</taxon>
        <taxon>Batrachia</taxon>
        <taxon>Anura</taxon>
        <taxon>Neobatrachia</taxon>
        <taxon>Ranoidea</taxon>
        <taxon>Pyxicephalidae</taxon>
        <taxon>Pyxicephalinae</taxon>
        <taxon>Pyxicephalus</taxon>
    </lineage>
</organism>
<comment type="caution">
    <text evidence="1">The sequence shown here is derived from an EMBL/GenBank/DDBJ whole genome shotgun (WGS) entry which is preliminary data.</text>
</comment>
<reference evidence="1" key="1">
    <citation type="thesis" date="2020" institute="ProQuest LLC" country="789 East Eisenhower Parkway, Ann Arbor, MI, USA">
        <title>Comparative Genomics and Chromosome Evolution.</title>
        <authorList>
            <person name="Mudd A.B."/>
        </authorList>
    </citation>
    <scope>NUCLEOTIDE SEQUENCE</scope>
    <source>
        <strain evidence="1">1538</strain>
        <tissue evidence="1">Blood</tissue>
    </source>
</reference>
<gene>
    <name evidence="1" type="ORF">GDO54_012068</name>
</gene>
<evidence type="ECO:0000313" key="2">
    <source>
        <dbReference type="Proteomes" id="UP001181693"/>
    </source>
</evidence>